<reference evidence="1 2" key="1">
    <citation type="submission" date="2020-08" db="EMBL/GenBank/DDBJ databases">
        <title>Sequencing the genomes of 1000 actinobacteria strains.</title>
        <authorList>
            <person name="Klenk H.-P."/>
        </authorList>
    </citation>
    <scope>NUCLEOTIDE SEQUENCE [LARGE SCALE GENOMIC DNA]</scope>
    <source>
        <strain evidence="1 2">DSM 9581</strain>
    </source>
</reference>
<organism evidence="1 2">
    <name type="scientific">Cellulomonas hominis</name>
    <dbReference type="NCBI Taxonomy" id="156981"/>
    <lineage>
        <taxon>Bacteria</taxon>
        <taxon>Bacillati</taxon>
        <taxon>Actinomycetota</taxon>
        <taxon>Actinomycetes</taxon>
        <taxon>Micrococcales</taxon>
        <taxon>Cellulomonadaceae</taxon>
        <taxon>Cellulomonas</taxon>
    </lineage>
</organism>
<dbReference type="RefSeq" id="WP_146837895.1">
    <property type="nucleotide sequence ID" value="NZ_BJVQ01000029.1"/>
</dbReference>
<gene>
    <name evidence="1" type="ORF">HNR08_003403</name>
</gene>
<dbReference type="OrthoDB" id="713315at2"/>
<dbReference type="Proteomes" id="UP000564629">
    <property type="component" value="Unassembled WGS sequence"/>
</dbReference>
<evidence type="ECO:0000313" key="1">
    <source>
        <dbReference type="EMBL" id="MBB5474667.1"/>
    </source>
</evidence>
<proteinExistence type="predicted"/>
<sequence>MDAPASSPDGLQYRADERACSTALGEDRMLVAASVGSWASARSIVDRDLDIPAQVAARALLARHAIGAVDGWDQEAYDRMSAPWREVIGPLHPDDPPPGR</sequence>
<name>A0A7W8SGH6_9CELL</name>
<comment type="caution">
    <text evidence="1">The sequence shown here is derived from an EMBL/GenBank/DDBJ whole genome shotgun (WGS) entry which is preliminary data.</text>
</comment>
<accession>A0A7W8SGH6</accession>
<evidence type="ECO:0000313" key="2">
    <source>
        <dbReference type="Proteomes" id="UP000564629"/>
    </source>
</evidence>
<dbReference type="AlphaFoldDB" id="A0A7W8SGH6"/>
<dbReference type="EMBL" id="JACHDN010000001">
    <property type="protein sequence ID" value="MBB5474667.1"/>
    <property type="molecule type" value="Genomic_DNA"/>
</dbReference>
<protein>
    <submittedName>
        <fullName evidence="1">Uncharacterized protein</fullName>
    </submittedName>
</protein>